<reference evidence="1 2" key="1">
    <citation type="submission" date="2019-02" db="EMBL/GenBank/DDBJ databases">
        <title>Closed genome of Sporomusa termitida DSM 4440.</title>
        <authorList>
            <person name="Poehlein A."/>
            <person name="Daniel R."/>
        </authorList>
    </citation>
    <scope>NUCLEOTIDE SEQUENCE [LARGE SCALE GENOMIC DNA]</scope>
    <source>
        <strain evidence="1 2">DSM 4440</strain>
    </source>
</reference>
<protein>
    <submittedName>
        <fullName evidence="1">Uncharacterized protein</fullName>
    </submittedName>
</protein>
<dbReference type="KEGG" id="sted:SPTER_07540"/>
<evidence type="ECO:0000313" key="1">
    <source>
        <dbReference type="EMBL" id="QDR79479.1"/>
    </source>
</evidence>
<dbReference type="InterPro" id="IPR029063">
    <property type="entry name" value="SAM-dependent_MTases_sf"/>
</dbReference>
<gene>
    <name evidence="1" type="ORF">SPTER_07540</name>
</gene>
<evidence type="ECO:0000313" key="2">
    <source>
        <dbReference type="Proteomes" id="UP000320776"/>
    </source>
</evidence>
<sequence>MERINLNRKFAGQKTELPFGEEIRRTYNMAEKKYHELFHDELSKKHYDCKVLDQFAANFTPDSVLCDAGCGPSGHIGRYLFDKGCNISGLIFNPVLVCR</sequence>
<dbReference type="Gene3D" id="3.40.50.150">
    <property type="entry name" value="Vaccinia Virus protein VP39"/>
    <property type="match status" value="1"/>
</dbReference>
<dbReference type="Proteomes" id="UP000320776">
    <property type="component" value="Chromosome"/>
</dbReference>
<proteinExistence type="predicted"/>
<dbReference type="EMBL" id="CP036259">
    <property type="protein sequence ID" value="QDR79479.1"/>
    <property type="molecule type" value="Genomic_DNA"/>
</dbReference>
<name>A0A517DQ49_9FIRM</name>
<organism evidence="1 2">
    <name type="scientific">Sporomusa termitida</name>
    <dbReference type="NCBI Taxonomy" id="2377"/>
    <lineage>
        <taxon>Bacteria</taxon>
        <taxon>Bacillati</taxon>
        <taxon>Bacillota</taxon>
        <taxon>Negativicutes</taxon>
        <taxon>Selenomonadales</taxon>
        <taxon>Sporomusaceae</taxon>
        <taxon>Sporomusa</taxon>
    </lineage>
</organism>
<dbReference type="AlphaFoldDB" id="A0A517DQ49"/>
<accession>A0A517DQ49</accession>
<keyword evidence="2" id="KW-1185">Reference proteome</keyword>